<dbReference type="InParanoid" id="A0A1J7ICR0"/>
<gene>
    <name evidence="2" type="ORF">CONLIGDRAFT_497430</name>
</gene>
<evidence type="ECO:0000256" key="1">
    <source>
        <dbReference type="SAM" id="MobiDB-lite"/>
    </source>
</evidence>
<name>A0A1J7ICR0_9PEZI</name>
<proteinExistence type="predicted"/>
<evidence type="ECO:0000313" key="2">
    <source>
        <dbReference type="EMBL" id="OIW25503.1"/>
    </source>
</evidence>
<protein>
    <submittedName>
        <fullName evidence="2">Uncharacterized protein</fullName>
    </submittedName>
</protein>
<evidence type="ECO:0000313" key="3">
    <source>
        <dbReference type="Proteomes" id="UP000182658"/>
    </source>
</evidence>
<dbReference type="AlphaFoldDB" id="A0A1J7ICR0"/>
<keyword evidence="3" id="KW-1185">Reference proteome</keyword>
<dbReference type="Proteomes" id="UP000182658">
    <property type="component" value="Unassembled WGS sequence"/>
</dbReference>
<dbReference type="EMBL" id="KV875101">
    <property type="protein sequence ID" value="OIW25503.1"/>
    <property type="molecule type" value="Genomic_DNA"/>
</dbReference>
<organism evidence="2 3">
    <name type="scientific">Coniochaeta ligniaria NRRL 30616</name>
    <dbReference type="NCBI Taxonomy" id="1408157"/>
    <lineage>
        <taxon>Eukaryota</taxon>
        <taxon>Fungi</taxon>
        <taxon>Dikarya</taxon>
        <taxon>Ascomycota</taxon>
        <taxon>Pezizomycotina</taxon>
        <taxon>Sordariomycetes</taxon>
        <taxon>Sordariomycetidae</taxon>
        <taxon>Coniochaetales</taxon>
        <taxon>Coniochaetaceae</taxon>
        <taxon>Coniochaeta</taxon>
    </lineage>
</organism>
<feature type="region of interest" description="Disordered" evidence="1">
    <location>
        <begin position="106"/>
        <end position="127"/>
    </location>
</feature>
<dbReference type="InterPro" id="IPR022190">
    <property type="entry name" value="DUF3716"/>
</dbReference>
<reference evidence="2 3" key="1">
    <citation type="submission" date="2016-10" db="EMBL/GenBank/DDBJ databases">
        <title>Draft genome sequence of Coniochaeta ligniaria NRRL30616, a lignocellulolytic fungus for bioabatement of inhibitors in plant biomass hydrolysates.</title>
        <authorList>
            <consortium name="DOE Joint Genome Institute"/>
            <person name="Jimenez D.J."/>
            <person name="Hector R.E."/>
            <person name="Riley R."/>
            <person name="Sun H."/>
            <person name="Grigoriev I.V."/>
            <person name="Van Elsas J.D."/>
            <person name="Nichols N.N."/>
        </authorList>
    </citation>
    <scope>NUCLEOTIDE SEQUENCE [LARGE SCALE GENOMIC DNA]</scope>
    <source>
        <strain evidence="2 3">NRRL 30616</strain>
    </source>
</reference>
<sequence length="167" mass="18933">MMSQRFATNQQRLITCKIIYKQGIRKEATLEFRRQGQFSSAIGHVIIEPTNTSECKKCAGRNSVGPFDLCISDNVHFQGACTNCQYGSTPSECSFYKKSWKRKAEHLPDTKRARSERGSSVTSSQEGDPWVQNMVYSLSNDAFDVLVDVVERDRVRRRGGDKEAQVK</sequence>
<dbReference type="OrthoDB" id="4772092at2759"/>
<dbReference type="Pfam" id="PF12511">
    <property type="entry name" value="DUF3716"/>
    <property type="match status" value="1"/>
</dbReference>
<feature type="compositionally biased region" description="Basic and acidic residues" evidence="1">
    <location>
        <begin position="106"/>
        <end position="117"/>
    </location>
</feature>
<accession>A0A1J7ICR0</accession>